<feature type="transmembrane region" description="Helical" evidence="1">
    <location>
        <begin position="183"/>
        <end position="200"/>
    </location>
</feature>
<feature type="transmembrane region" description="Helical" evidence="1">
    <location>
        <begin position="34"/>
        <end position="57"/>
    </location>
</feature>
<sequence length="236" mass="27341">MLKSIFYPTQQNAFIWLSSIYLLFLLYIGKASAISILFAYFLETIIIGIFNALKMLWSILYEKPKSSNYGLILFFLVHYGMFVAIQSLFGFSLFGIEGNGILKEPFNIIENYAIILNLEDIKYALPAIIFMHLGKFITDYIQQKKYLEFTAKEIMFKPYLRIFVQQFVVILSSFFIVLGEAGIIAAILLIFFRLVIDLCLDSIKKDSKTLDYLSEKLENEKATKEDIKKQLIVFTE</sequence>
<dbReference type="InterPro" id="IPR045466">
    <property type="entry name" value="DUF6498"/>
</dbReference>
<evidence type="ECO:0000313" key="2">
    <source>
        <dbReference type="EMBL" id="QNM84665.1"/>
    </source>
</evidence>
<accession>A0A7G9L7R6</accession>
<keyword evidence="1" id="KW-1133">Transmembrane helix</keyword>
<dbReference type="RefSeq" id="WP_187481589.1">
    <property type="nucleotide sequence ID" value="NZ_CP060695.1"/>
</dbReference>
<feature type="transmembrane region" description="Helical" evidence="1">
    <location>
        <begin position="12"/>
        <end position="28"/>
    </location>
</feature>
<dbReference type="Proteomes" id="UP000515808">
    <property type="component" value="Chromosome"/>
</dbReference>
<proteinExistence type="predicted"/>
<name>A0A7G9L7R6_9FLAO</name>
<evidence type="ECO:0000256" key="1">
    <source>
        <dbReference type="SAM" id="Phobius"/>
    </source>
</evidence>
<keyword evidence="1" id="KW-0472">Membrane</keyword>
<reference evidence="2 3" key="1">
    <citation type="submission" date="2020-08" db="EMBL/GenBank/DDBJ databases">
        <title>Polaribacter sp. L12M9 isolated from gut of the Korean scallop.</title>
        <authorList>
            <person name="Jeong Y.S."/>
        </authorList>
    </citation>
    <scope>NUCLEOTIDE SEQUENCE [LARGE SCALE GENOMIC DNA]</scope>
    <source>
        <strain evidence="2 3">L12M9</strain>
    </source>
</reference>
<organism evidence="2 3">
    <name type="scientific">Polaribacter pectinis</name>
    <dbReference type="NCBI Taxonomy" id="2738844"/>
    <lineage>
        <taxon>Bacteria</taxon>
        <taxon>Pseudomonadati</taxon>
        <taxon>Bacteroidota</taxon>
        <taxon>Flavobacteriia</taxon>
        <taxon>Flavobacteriales</taxon>
        <taxon>Flavobacteriaceae</taxon>
    </lineage>
</organism>
<keyword evidence="3" id="KW-1185">Reference proteome</keyword>
<gene>
    <name evidence="2" type="ORF">H9W90_10700</name>
</gene>
<dbReference type="AlphaFoldDB" id="A0A7G9L7R6"/>
<dbReference type="EMBL" id="CP060695">
    <property type="protein sequence ID" value="QNM84665.1"/>
    <property type="molecule type" value="Genomic_DNA"/>
</dbReference>
<feature type="transmembrane region" description="Helical" evidence="1">
    <location>
        <begin position="69"/>
        <end position="96"/>
    </location>
</feature>
<keyword evidence="1" id="KW-0812">Transmembrane</keyword>
<dbReference type="KEGG" id="ppec:H9W90_10700"/>
<dbReference type="Pfam" id="PF20108">
    <property type="entry name" value="DUF6498"/>
    <property type="match status" value="1"/>
</dbReference>
<protein>
    <submittedName>
        <fullName evidence="2">Uncharacterized protein</fullName>
    </submittedName>
</protein>
<evidence type="ECO:0000313" key="3">
    <source>
        <dbReference type="Proteomes" id="UP000515808"/>
    </source>
</evidence>